<name>A0A9X2YUK7_9FLAO</name>
<evidence type="ECO:0000313" key="2">
    <source>
        <dbReference type="EMBL" id="MCV9927364.1"/>
    </source>
</evidence>
<keyword evidence="3" id="KW-1185">Reference proteome</keyword>
<dbReference type="Gene3D" id="2.40.160.50">
    <property type="entry name" value="membrane protein fhac: a member of the omp85/tpsb transporter family"/>
    <property type="match status" value="1"/>
</dbReference>
<evidence type="ECO:0008006" key="4">
    <source>
        <dbReference type="Google" id="ProtNLM"/>
    </source>
</evidence>
<keyword evidence="1" id="KW-0732">Signal</keyword>
<comment type="caution">
    <text evidence="2">The sequence shown here is derived from an EMBL/GenBank/DDBJ whole genome shotgun (WGS) entry which is preliminary data.</text>
</comment>
<sequence length="570" mass="66348">MKTLLSFFLITTLSLQCYAQHFELKITGENNFENKTIDSIPYLKKHKTTKSISDEIQLFSDKLSKKGYIENKITTNNQINDSVFSIKLSLKEKINSIHIYINKKDPILKTLFSNTKNDTVVIPYEEIESILNQKLNQLEHLGYAFTKLKLTNIQRKKNTLYANLDFKNEKKREINSIVLNYTQNNQSNIFPKGHLKQIQKKYIGQTFNQETSADIYNDFEKFTFIKQSKYPEILFTNDSTKIYIYLEKRKSNTFDGYIGFSNDDNKKLIFNGYLDINLENTLHSGEQFSLYWKSDGNKQTTFKTKIEIPYLFRTPLSLKADLEIFKQDSIFQNTKTSLALGYYTKYNTHLYIGYQSTESSDIQNTNNQSIQDYKNQFTTLTFEYKKVDPQNFMFPDKTSILITTGLGKRTNTNSTTEDSNEDKQHYANIDLINIFYINTKNSFYIRSKNYYLWSNTYLTNELYRFGGINSIRGFAENSLQGNNANLLITEYRYQATQNLYLHTIVDYGIYQDQTSLDNNKKLNNLIGIGAGLGVITKNGLLKITLANGSTKDDKINFYNSILNICYNVKF</sequence>
<evidence type="ECO:0000256" key="1">
    <source>
        <dbReference type="SAM" id="SignalP"/>
    </source>
</evidence>
<dbReference type="Proteomes" id="UP001151079">
    <property type="component" value="Unassembled WGS sequence"/>
</dbReference>
<dbReference type="RefSeq" id="WP_264205528.1">
    <property type="nucleotide sequence ID" value="NZ_JAOZEW010000005.1"/>
</dbReference>
<dbReference type="AlphaFoldDB" id="A0A9X2YUK7"/>
<reference evidence="2" key="1">
    <citation type="submission" date="2022-10" db="EMBL/GenBank/DDBJ databases">
        <title>Two novel species of Flavobacterium.</title>
        <authorList>
            <person name="Liu Q."/>
            <person name="Xin Y.-H."/>
        </authorList>
    </citation>
    <scope>NUCLEOTIDE SEQUENCE</scope>
    <source>
        <strain evidence="2">LS1R49</strain>
    </source>
</reference>
<gene>
    <name evidence="2" type="ORF">OIU83_06860</name>
</gene>
<feature type="signal peptide" evidence="1">
    <location>
        <begin position="1"/>
        <end position="19"/>
    </location>
</feature>
<protein>
    <recommendedName>
        <fullName evidence="4">Outer membrane protein assembly factor BamA</fullName>
    </recommendedName>
</protein>
<feature type="chain" id="PRO_5040933576" description="Outer membrane protein assembly factor BamA" evidence="1">
    <location>
        <begin position="20"/>
        <end position="570"/>
    </location>
</feature>
<dbReference type="EMBL" id="JAOZEW010000005">
    <property type="protein sequence ID" value="MCV9927364.1"/>
    <property type="molecule type" value="Genomic_DNA"/>
</dbReference>
<evidence type="ECO:0000313" key="3">
    <source>
        <dbReference type="Proteomes" id="UP001151079"/>
    </source>
</evidence>
<organism evidence="2 3">
    <name type="scientific">Flavobacterium shii</name>
    <dbReference type="NCBI Taxonomy" id="2987687"/>
    <lineage>
        <taxon>Bacteria</taxon>
        <taxon>Pseudomonadati</taxon>
        <taxon>Bacteroidota</taxon>
        <taxon>Flavobacteriia</taxon>
        <taxon>Flavobacteriales</taxon>
        <taxon>Flavobacteriaceae</taxon>
        <taxon>Flavobacterium</taxon>
    </lineage>
</organism>
<proteinExistence type="predicted"/>
<accession>A0A9X2YUK7</accession>